<dbReference type="Proteomes" id="UP000256486">
    <property type="component" value="Unassembled WGS sequence"/>
</dbReference>
<reference evidence="2 3" key="1">
    <citation type="submission" date="2017-04" db="EMBL/GenBank/DDBJ databases">
        <title>Comparative genome analysis of Subtercola boreus.</title>
        <authorList>
            <person name="Cho Y.-J."/>
            <person name="Cho A."/>
            <person name="Kim O.-S."/>
            <person name="Lee J.-I."/>
        </authorList>
    </citation>
    <scope>NUCLEOTIDE SEQUENCE [LARGE SCALE GENOMIC DNA]</scope>
    <source>
        <strain evidence="2 3">K300</strain>
    </source>
</reference>
<evidence type="ECO:0000313" key="2">
    <source>
        <dbReference type="EMBL" id="RFA10293.1"/>
    </source>
</evidence>
<feature type="domain" description="Cupin type-2" evidence="1">
    <location>
        <begin position="36"/>
        <end position="103"/>
    </location>
</feature>
<evidence type="ECO:0000313" key="3">
    <source>
        <dbReference type="Proteomes" id="UP000256486"/>
    </source>
</evidence>
<accession>A0A3E0VLI3</accession>
<dbReference type="RefSeq" id="WP_170151964.1">
    <property type="nucleotide sequence ID" value="NZ_NBWZ01000001.1"/>
</dbReference>
<organism evidence="2 3">
    <name type="scientific">Subtercola boreus</name>
    <dbReference type="NCBI Taxonomy" id="120213"/>
    <lineage>
        <taxon>Bacteria</taxon>
        <taxon>Bacillati</taxon>
        <taxon>Actinomycetota</taxon>
        <taxon>Actinomycetes</taxon>
        <taxon>Micrococcales</taxon>
        <taxon>Microbacteriaceae</taxon>
        <taxon>Subtercola</taxon>
    </lineage>
</organism>
<name>A0A3E0VLI3_9MICO</name>
<proteinExistence type="predicted"/>
<sequence length="123" mass="12458">MPLATLTGAPEFQLGSLRIRSLAVPSRGSVELATWFVDLPPNSSSGLHSVSREQIVIVGAGQVWGTIGDKTVVAGVGDAIILTAGVTVELGNDSDSAAQATVISPVGFTATAAGQTFAPPWSL</sequence>
<comment type="caution">
    <text evidence="2">The sequence shown here is derived from an EMBL/GenBank/DDBJ whole genome shotgun (WGS) entry which is preliminary data.</text>
</comment>
<keyword evidence="3" id="KW-1185">Reference proteome</keyword>
<dbReference type="AlphaFoldDB" id="A0A3E0VLI3"/>
<gene>
    <name evidence="2" type="ORF">B7R54_14550</name>
</gene>
<dbReference type="InterPro" id="IPR011051">
    <property type="entry name" value="RmlC_Cupin_sf"/>
</dbReference>
<dbReference type="InterPro" id="IPR013096">
    <property type="entry name" value="Cupin_2"/>
</dbReference>
<dbReference type="Gene3D" id="2.60.120.10">
    <property type="entry name" value="Jelly Rolls"/>
    <property type="match status" value="1"/>
</dbReference>
<dbReference type="Pfam" id="PF07883">
    <property type="entry name" value="Cupin_2"/>
    <property type="match status" value="1"/>
</dbReference>
<dbReference type="EMBL" id="NBWZ01000001">
    <property type="protein sequence ID" value="RFA10293.1"/>
    <property type="molecule type" value="Genomic_DNA"/>
</dbReference>
<dbReference type="SUPFAM" id="SSF51182">
    <property type="entry name" value="RmlC-like cupins"/>
    <property type="match status" value="1"/>
</dbReference>
<dbReference type="InterPro" id="IPR014710">
    <property type="entry name" value="RmlC-like_jellyroll"/>
</dbReference>
<evidence type="ECO:0000259" key="1">
    <source>
        <dbReference type="Pfam" id="PF07883"/>
    </source>
</evidence>
<protein>
    <recommendedName>
        <fullName evidence="1">Cupin type-2 domain-containing protein</fullName>
    </recommendedName>
</protein>